<dbReference type="InterPro" id="IPR050268">
    <property type="entry name" value="NADH-dep_flavin_reductase"/>
</dbReference>
<organism evidence="3 4">
    <name type="scientific">Streptomyces acidiscabies</name>
    <dbReference type="NCBI Taxonomy" id="42234"/>
    <lineage>
        <taxon>Bacteria</taxon>
        <taxon>Bacillati</taxon>
        <taxon>Actinomycetota</taxon>
        <taxon>Actinomycetes</taxon>
        <taxon>Kitasatosporales</taxon>
        <taxon>Streptomycetaceae</taxon>
        <taxon>Streptomyces</taxon>
    </lineage>
</organism>
<dbReference type="AlphaFoldDB" id="A0A0L0JK37"/>
<name>A0A0L0JK37_9ACTN</name>
<reference evidence="4" key="1">
    <citation type="submission" date="2014-07" db="EMBL/GenBank/DDBJ databases">
        <title>Genome sequencing of plant-pathogenic Streptomyces species.</title>
        <authorList>
            <person name="Harrison J."/>
            <person name="Sapp M."/>
            <person name="Thwaites R."/>
            <person name="Studholme D.J."/>
        </authorList>
    </citation>
    <scope>NUCLEOTIDE SEQUENCE [LARGE SCALE GENOMIC DNA]</scope>
    <source>
        <strain evidence="4">NCPPB 4445</strain>
    </source>
</reference>
<dbReference type="InterPro" id="IPR002563">
    <property type="entry name" value="Flavin_Rdtase-like_dom"/>
</dbReference>
<dbReference type="PANTHER" id="PTHR30466">
    <property type="entry name" value="FLAVIN REDUCTASE"/>
    <property type="match status" value="1"/>
</dbReference>
<dbReference type="SMART" id="SM00903">
    <property type="entry name" value="Flavin_Reduct"/>
    <property type="match status" value="1"/>
</dbReference>
<dbReference type="GO" id="GO:0006208">
    <property type="term" value="P:pyrimidine nucleobase catabolic process"/>
    <property type="evidence" value="ECO:0007669"/>
    <property type="project" value="TreeGrafter"/>
</dbReference>
<evidence type="ECO:0000313" key="3">
    <source>
        <dbReference type="EMBL" id="KND25983.1"/>
    </source>
</evidence>
<dbReference type="Gene3D" id="2.30.110.10">
    <property type="entry name" value="Electron Transport, Fmn-binding Protein, Chain A"/>
    <property type="match status" value="1"/>
</dbReference>
<protein>
    <recommendedName>
        <fullName evidence="2">Flavin reductase like domain-containing protein</fullName>
    </recommendedName>
</protein>
<dbReference type="GO" id="GO:0042602">
    <property type="term" value="F:riboflavin reductase (NADPH) activity"/>
    <property type="evidence" value="ECO:0007669"/>
    <property type="project" value="TreeGrafter"/>
</dbReference>
<dbReference type="SUPFAM" id="SSF50475">
    <property type="entry name" value="FMN-binding split barrel"/>
    <property type="match status" value="1"/>
</dbReference>
<dbReference type="EMBL" id="JPPY01000214">
    <property type="protein sequence ID" value="KND25983.1"/>
    <property type="molecule type" value="Genomic_DNA"/>
</dbReference>
<dbReference type="InterPro" id="IPR012349">
    <property type="entry name" value="Split_barrel_FMN-bd"/>
</dbReference>
<evidence type="ECO:0000259" key="2">
    <source>
        <dbReference type="SMART" id="SM00903"/>
    </source>
</evidence>
<dbReference type="PANTHER" id="PTHR30466:SF1">
    <property type="entry name" value="FMN REDUCTASE (NADH) RUTF"/>
    <property type="match status" value="1"/>
</dbReference>
<dbReference type="GO" id="GO:0010181">
    <property type="term" value="F:FMN binding"/>
    <property type="evidence" value="ECO:0007669"/>
    <property type="project" value="InterPro"/>
</dbReference>
<feature type="domain" description="Flavin reductase like" evidence="2">
    <location>
        <begin position="1"/>
        <end position="143"/>
    </location>
</feature>
<dbReference type="Proteomes" id="UP000037151">
    <property type="component" value="Unassembled WGS sequence"/>
</dbReference>
<accession>A0A0L0JK37</accession>
<proteinExistence type="predicted"/>
<evidence type="ECO:0000256" key="1">
    <source>
        <dbReference type="ARBA" id="ARBA00023002"/>
    </source>
</evidence>
<dbReference type="Pfam" id="PF01613">
    <property type="entry name" value="Flavin_Reduct"/>
    <property type="match status" value="1"/>
</dbReference>
<dbReference type="PATRIC" id="fig|42234.21.peg.7753"/>
<evidence type="ECO:0000313" key="4">
    <source>
        <dbReference type="Proteomes" id="UP000037151"/>
    </source>
</evidence>
<sequence length="148" mass="15457">MARLAAPVTVVTAWDAEGRARAFTASAVCSLSADPPLLLVCLARSSRAHEVFTGADRFLVNVLGHEQAAAAQDFAGPDRTAAEASLVPLELGLPGLPDASARFACTGRQVLPGGDHSILTGRLEAVAISDAPPLIHHRRGWHRPVPVS</sequence>
<comment type="caution">
    <text evidence="3">The sequence shown here is derived from an EMBL/GenBank/DDBJ whole genome shotgun (WGS) entry which is preliminary data.</text>
</comment>
<keyword evidence="1" id="KW-0560">Oxidoreductase</keyword>
<gene>
    <name evidence="3" type="ORF">IQ63_37665</name>
</gene>